<feature type="region of interest" description="Disordered" evidence="1">
    <location>
        <begin position="1"/>
        <end position="44"/>
    </location>
</feature>
<keyword evidence="3" id="KW-1185">Reference proteome</keyword>
<dbReference type="Proteomes" id="UP000254258">
    <property type="component" value="Unassembled WGS sequence"/>
</dbReference>
<name>A0A370WYG6_9GAMM</name>
<accession>A0A370WYG6</accession>
<sequence length="188" mass="19457">MGYEAFDAIEGWESESEGAEAARSRVPRPSNQSSFKPRPPATASYVTQTQLEAALARVDGKIKTVADGMSSINSKVNSLASSFKKEADERKKSVDGQSKDINQKLQMLALLPLLVTPPSVTLASNSIGPGGTNLPSVLVPDTSTMDTLLPLLLVSGMGGSGGLSLGGDSSSDGGMMMLVLALALSKNS</sequence>
<dbReference type="RefSeq" id="WP_115495661.1">
    <property type="nucleotide sequence ID" value="NZ_QRBE01000006.1"/>
</dbReference>
<proteinExistence type="predicted"/>
<evidence type="ECO:0000313" key="3">
    <source>
        <dbReference type="Proteomes" id="UP000254258"/>
    </source>
</evidence>
<evidence type="ECO:0000256" key="1">
    <source>
        <dbReference type="SAM" id="MobiDB-lite"/>
    </source>
</evidence>
<organism evidence="2 3">
    <name type="scientific">Dyella monticola</name>
    <dbReference type="NCBI Taxonomy" id="1927958"/>
    <lineage>
        <taxon>Bacteria</taxon>
        <taxon>Pseudomonadati</taxon>
        <taxon>Pseudomonadota</taxon>
        <taxon>Gammaproteobacteria</taxon>
        <taxon>Lysobacterales</taxon>
        <taxon>Rhodanobacteraceae</taxon>
        <taxon>Dyella</taxon>
    </lineage>
</organism>
<dbReference type="AlphaFoldDB" id="A0A370WYG6"/>
<dbReference type="OrthoDB" id="9955510at2"/>
<comment type="caution">
    <text evidence="2">The sequence shown here is derived from an EMBL/GenBank/DDBJ whole genome shotgun (WGS) entry which is preliminary data.</text>
</comment>
<evidence type="ECO:0000313" key="2">
    <source>
        <dbReference type="EMBL" id="RDS81106.1"/>
    </source>
</evidence>
<protein>
    <submittedName>
        <fullName evidence="2">Uncharacterized protein</fullName>
    </submittedName>
</protein>
<dbReference type="EMBL" id="QRBE01000006">
    <property type="protein sequence ID" value="RDS81106.1"/>
    <property type="molecule type" value="Genomic_DNA"/>
</dbReference>
<reference evidence="2 3" key="1">
    <citation type="submission" date="2018-07" db="EMBL/GenBank/DDBJ databases">
        <title>Dyella monticola sp. nov. and Dyella psychrodurans sp. nov. isolated from monsoon evergreen broad-leaved forest soil of Dinghu Mountain, China.</title>
        <authorList>
            <person name="Gao Z."/>
            <person name="Qiu L."/>
        </authorList>
    </citation>
    <scope>NUCLEOTIDE SEQUENCE [LARGE SCALE GENOMIC DNA]</scope>
    <source>
        <strain evidence="2 3">4G-K06</strain>
    </source>
</reference>
<gene>
    <name evidence="2" type="ORF">DWU98_11180</name>
</gene>